<dbReference type="KEGG" id="acad:UA74_04640"/>
<dbReference type="SUPFAM" id="SSF56300">
    <property type="entry name" value="Metallo-dependent phosphatases"/>
    <property type="match status" value="1"/>
</dbReference>
<protein>
    <submittedName>
        <fullName evidence="2">Phosphoesterase, ICC</fullName>
    </submittedName>
</protein>
<gene>
    <name evidence="2" type="ORF">UA74_04640</name>
</gene>
<dbReference type="InterPro" id="IPR004843">
    <property type="entry name" value="Calcineurin-like_PHP"/>
</dbReference>
<dbReference type="SUPFAM" id="SSF110849">
    <property type="entry name" value="ParB/Sulfiredoxin"/>
    <property type="match status" value="1"/>
</dbReference>
<dbReference type="EMBL" id="CP016076">
    <property type="protein sequence ID" value="APU13007.1"/>
    <property type="molecule type" value="Genomic_DNA"/>
</dbReference>
<feature type="domain" description="Calcineurin-like phosphoesterase" evidence="1">
    <location>
        <begin position="2"/>
        <end position="137"/>
    </location>
</feature>
<dbReference type="InterPro" id="IPR036086">
    <property type="entry name" value="ParB/Sulfiredoxin_sf"/>
</dbReference>
<proteinExistence type="predicted"/>
<dbReference type="AlphaFoldDB" id="A0AAC9LAE2"/>
<accession>A0AAC9LAE2</accession>
<sequence>MPGNHDRDLTGYRRQRGLWLRAGMPVTWPGPPGAVNADGRVVDVAGLRIAGLGGSIRYRPGPDQWTEREQARRGRRLSRRVALRRLRDGGGVDVLLTHAPPRGCGDRGDPPHRGFRSLHSTVRRLRPGLLIHGHIHPFGEPVGDRELHGTRVVNAVGYRMLDVPGRPVVRSSPMRRDTGFPRADAEYDFLRVRRRQVLARLAMWLRREPDDVNVMLPFDEVLSALGQRGQRRIGLRVLRLDSIVGSVDRTRDFDRRFRPTSARVRERWERLALARRRGESVPPIDVYRIGDLHFVKDGHHRVSVALAQGLETIDAYVTEVVTMLHAGDIRFRGDLMVKNDRRLFLERVPLRGEARAAISLPDAWRYTELSETVEAWGFRVMQDEGRFLDRQAVALRWYEEEFIPVIAMLRQADLIGDRTEAEAYLAVGEERYRLMRTHRWDDEVIAAVRSSVARR</sequence>
<dbReference type="GO" id="GO:0016787">
    <property type="term" value="F:hydrolase activity"/>
    <property type="evidence" value="ECO:0007669"/>
    <property type="project" value="InterPro"/>
</dbReference>
<organism evidence="2 3">
    <name type="scientific">Actinoalloteichus fjordicus</name>
    <dbReference type="NCBI Taxonomy" id="1612552"/>
    <lineage>
        <taxon>Bacteria</taxon>
        <taxon>Bacillati</taxon>
        <taxon>Actinomycetota</taxon>
        <taxon>Actinomycetes</taxon>
        <taxon>Pseudonocardiales</taxon>
        <taxon>Pseudonocardiaceae</taxon>
        <taxon>Actinoalloteichus</taxon>
    </lineage>
</organism>
<reference evidence="3" key="1">
    <citation type="submission" date="2016-06" db="EMBL/GenBank/DDBJ databases">
        <title>Complete genome sequence of Actinoalloteichus fjordicus DSM 46855 (=ADI127-17), type strain of the new species Actinoalloteichus fjordicus.</title>
        <authorList>
            <person name="Ruckert C."/>
            <person name="Nouioui I."/>
            <person name="Willmese J."/>
            <person name="van Wezel G."/>
            <person name="Klenk H.-P."/>
            <person name="Kalinowski J."/>
            <person name="Zotchev S.B."/>
        </authorList>
    </citation>
    <scope>NUCLEOTIDE SEQUENCE [LARGE SCALE GENOMIC DNA]</scope>
    <source>
        <strain evidence="3">ADI127-7</strain>
    </source>
</reference>
<dbReference type="Proteomes" id="UP000185511">
    <property type="component" value="Chromosome"/>
</dbReference>
<dbReference type="Pfam" id="PF00149">
    <property type="entry name" value="Metallophos"/>
    <property type="match status" value="1"/>
</dbReference>
<evidence type="ECO:0000313" key="3">
    <source>
        <dbReference type="Proteomes" id="UP000185511"/>
    </source>
</evidence>
<evidence type="ECO:0000259" key="1">
    <source>
        <dbReference type="Pfam" id="PF00149"/>
    </source>
</evidence>
<dbReference type="PANTHER" id="PTHR12905">
    <property type="entry name" value="METALLOPHOSPHOESTERASE"/>
    <property type="match status" value="1"/>
</dbReference>
<dbReference type="Gene3D" id="3.60.21.10">
    <property type="match status" value="1"/>
</dbReference>
<dbReference type="InterPro" id="IPR051693">
    <property type="entry name" value="UPF0046_metallophosphoest"/>
</dbReference>
<dbReference type="InterPro" id="IPR029052">
    <property type="entry name" value="Metallo-depent_PP-like"/>
</dbReference>
<dbReference type="PANTHER" id="PTHR12905:SF0">
    <property type="entry name" value="CALCINEURIN-LIKE PHOSPHOESTERASE DOMAIN-CONTAINING PROTEIN"/>
    <property type="match status" value="1"/>
</dbReference>
<name>A0AAC9LAE2_9PSEU</name>
<keyword evidence="3" id="KW-1185">Reference proteome</keyword>
<evidence type="ECO:0000313" key="2">
    <source>
        <dbReference type="EMBL" id="APU13007.1"/>
    </source>
</evidence>